<feature type="domain" description="CCHC-type" evidence="2">
    <location>
        <begin position="329"/>
        <end position="345"/>
    </location>
</feature>
<proteinExistence type="predicted"/>
<feature type="domain" description="CCHC-type" evidence="2">
    <location>
        <begin position="373"/>
        <end position="391"/>
    </location>
</feature>
<evidence type="ECO:0000259" key="2">
    <source>
        <dbReference type="SMART" id="SM00343"/>
    </source>
</evidence>
<dbReference type="OrthoDB" id="6496574at2759"/>
<feature type="compositionally biased region" description="Basic residues" evidence="1">
    <location>
        <begin position="1"/>
        <end position="18"/>
    </location>
</feature>
<dbReference type="EMBL" id="JABSTV010001255">
    <property type="protein sequence ID" value="KAH7935368.1"/>
    <property type="molecule type" value="Genomic_DNA"/>
</dbReference>
<protein>
    <recommendedName>
        <fullName evidence="2">CCHC-type domain-containing protein</fullName>
    </recommendedName>
</protein>
<dbReference type="SMART" id="SM00343">
    <property type="entry name" value="ZnF_C2HC"/>
    <property type="match status" value="2"/>
</dbReference>
<dbReference type="Proteomes" id="UP000821837">
    <property type="component" value="Unassembled WGS sequence"/>
</dbReference>
<dbReference type="GO" id="GO:0008270">
    <property type="term" value="F:zinc ion binding"/>
    <property type="evidence" value="ECO:0007669"/>
    <property type="project" value="InterPro"/>
</dbReference>
<evidence type="ECO:0000313" key="3">
    <source>
        <dbReference type="EMBL" id="KAH7935368.1"/>
    </source>
</evidence>
<reference evidence="3" key="1">
    <citation type="journal article" date="2020" name="Cell">
        <title>Large-Scale Comparative Analyses of Tick Genomes Elucidate Their Genetic Diversity and Vector Capacities.</title>
        <authorList>
            <consortium name="Tick Genome and Microbiome Consortium (TIGMIC)"/>
            <person name="Jia N."/>
            <person name="Wang J."/>
            <person name="Shi W."/>
            <person name="Du L."/>
            <person name="Sun Y."/>
            <person name="Zhan W."/>
            <person name="Jiang J.F."/>
            <person name="Wang Q."/>
            <person name="Zhang B."/>
            <person name="Ji P."/>
            <person name="Bell-Sakyi L."/>
            <person name="Cui X.M."/>
            <person name="Yuan T.T."/>
            <person name="Jiang B.G."/>
            <person name="Yang W.F."/>
            <person name="Lam T.T."/>
            <person name="Chang Q.C."/>
            <person name="Ding S.J."/>
            <person name="Wang X.J."/>
            <person name="Zhu J.G."/>
            <person name="Ruan X.D."/>
            <person name="Zhao L."/>
            <person name="Wei J.T."/>
            <person name="Ye R.Z."/>
            <person name="Que T.C."/>
            <person name="Du C.H."/>
            <person name="Zhou Y.H."/>
            <person name="Cheng J.X."/>
            <person name="Dai P.F."/>
            <person name="Guo W.B."/>
            <person name="Han X.H."/>
            <person name="Huang E.J."/>
            <person name="Li L.F."/>
            <person name="Wei W."/>
            <person name="Gao Y.C."/>
            <person name="Liu J.Z."/>
            <person name="Shao H.Z."/>
            <person name="Wang X."/>
            <person name="Wang C.C."/>
            <person name="Yang T.C."/>
            <person name="Huo Q.B."/>
            <person name="Li W."/>
            <person name="Chen H.Y."/>
            <person name="Chen S.E."/>
            <person name="Zhou L.G."/>
            <person name="Ni X.B."/>
            <person name="Tian J.H."/>
            <person name="Sheng Y."/>
            <person name="Liu T."/>
            <person name="Pan Y.S."/>
            <person name="Xia L.Y."/>
            <person name="Li J."/>
            <person name="Zhao F."/>
            <person name="Cao W.C."/>
        </authorList>
    </citation>
    <scope>NUCLEOTIDE SEQUENCE</scope>
    <source>
        <strain evidence="3">Rsan-2018</strain>
    </source>
</reference>
<comment type="caution">
    <text evidence="3">The sequence shown here is derived from an EMBL/GenBank/DDBJ whole genome shotgun (WGS) entry which is preliminary data.</text>
</comment>
<feature type="region of interest" description="Disordered" evidence="1">
    <location>
        <begin position="1"/>
        <end position="111"/>
    </location>
</feature>
<evidence type="ECO:0000256" key="1">
    <source>
        <dbReference type="SAM" id="MobiDB-lite"/>
    </source>
</evidence>
<keyword evidence="4" id="KW-1185">Reference proteome</keyword>
<dbReference type="GO" id="GO:0003676">
    <property type="term" value="F:nucleic acid binding"/>
    <property type="evidence" value="ECO:0007669"/>
    <property type="project" value="InterPro"/>
</dbReference>
<sequence>MSRKNRKSSKRRSSKSKNSRSDANPQTKPSEKPTAQVKPCVAESKAPPLVEVNDNVAQALVKNEDTPAVPAKATAYKSPFDGDPDETSNDSSRWPHQRAAWDARQTSGENRQLNGAEESLADRMQRLAASQDVSPSYLGPCYHRHNDQHFQKGLPTRWEEDDDGFLPSLRFGSARTAVGTTALIVPIDGITQVRSLNCIRVSKELETIVPDGIRRVRLNTHLNLLAVDTLRTEVTAALMGLRRLCGVAVEVHEPRSSFKAVGVVYGIPPGMTATDIEAAVRSPVPVLNVRIPHPPSPAIMTFASTQLPEHVDIGFVQHKVHMYVDRPPRCKLCGRIGHVMAVCPNPSPTFSKGTSGASNGDNNSNAHATGRQRCLNCGQEGHDTRSKTCPRWLELIEVSRYRRANDVDTRTARTAVAKSLEARSRGVMDERHHVIKCINSMLANPTSADGASATPRNSAQQGRRVYTVEELLRIGLRTPVHRRPQNSSMGSRGLLVLRTARSAASVFLQRTFTALVRIFVEPVRSFVTTYYERFTKPVGSGLFRPWENQSTADLPFVVKQQKETTDLSG</sequence>
<dbReference type="Gene3D" id="4.10.60.10">
    <property type="entry name" value="Zinc finger, CCHC-type"/>
    <property type="match status" value="1"/>
</dbReference>
<dbReference type="InterPro" id="IPR001878">
    <property type="entry name" value="Znf_CCHC"/>
</dbReference>
<evidence type="ECO:0000313" key="4">
    <source>
        <dbReference type="Proteomes" id="UP000821837"/>
    </source>
</evidence>
<accession>A0A9D4PD02</accession>
<organism evidence="3 4">
    <name type="scientific">Rhipicephalus sanguineus</name>
    <name type="common">Brown dog tick</name>
    <name type="synonym">Ixodes sanguineus</name>
    <dbReference type="NCBI Taxonomy" id="34632"/>
    <lineage>
        <taxon>Eukaryota</taxon>
        <taxon>Metazoa</taxon>
        <taxon>Ecdysozoa</taxon>
        <taxon>Arthropoda</taxon>
        <taxon>Chelicerata</taxon>
        <taxon>Arachnida</taxon>
        <taxon>Acari</taxon>
        <taxon>Parasitiformes</taxon>
        <taxon>Ixodida</taxon>
        <taxon>Ixodoidea</taxon>
        <taxon>Ixodidae</taxon>
        <taxon>Rhipicephalinae</taxon>
        <taxon>Rhipicephalus</taxon>
        <taxon>Rhipicephalus</taxon>
    </lineage>
</organism>
<name>A0A9D4PD02_RHISA</name>
<gene>
    <name evidence="3" type="ORF">HPB52_006755</name>
</gene>
<reference evidence="3" key="2">
    <citation type="submission" date="2021-09" db="EMBL/GenBank/DDBJ databases">
        <authorList>
            <person name="Jia N."/>
            <person name="Wang J."/>
            <person name="Shi W."/>
            <person name="Du L."/>
            <person name="Sun Y."/>
            <person name="Zhan W."/>
            <person name="Jiang J."/>
            <person name="Wang Q."/>
            <person name="Zhang B."/>
            <person name="Ji P."/>
            <person name="Sakyi L.B."/>
            <person name="Cui X."/>
            <person name="Yuan T."/>
            <person name="Jiang B."/>
            <person name="Yang W."/>
            <person name="Lam T.T.-Y."/>
            <person name="Chang Q."/>
            <person name="Ding S."/>
            <person name="Wang X."/>
            <person name="Zhu J."/>
            <person name="Ruan X."/>
            <person name="Zhao L."/>
            <person name="Wei J."/>
            <person name="Que T."/>
            <person name="Du C."/>
            <person name="Cheng J."/>
            <person name="Dai P."/>
            <person name="Han X."/>
            <person name="Huang E."/>
            <person name="Gao Y."/>
            <person name="Liu J."/>
            <person name="Shao H."/>
            <person name="Ye R."/>
            <person name="Li L."/>
            <person name="Wei W."/>
            <person name="Wang X."/>
            <person name="Wang C."/>
            <person name="Huo Q."/>
            <person name="Li W."/>
            <person name="Guo W."/>
            <person name="Chen H."/>
            <person name="Chen S."/>
            <person name="Zhou L."/>
            <person name="Zhou L."/>
            <person name="Ni X."/>
            <person name="Tian J."/>
            <person name="Zhou Y."/>
            <person name="Sheng Y."/>
            <person name="Liu T."/>
            <person name="Pan Y."/>
            <person name="Xia L."/>
            <person name="Li J."/>
            <person name="Zhao F."/>
            <person name="Cao W."/>
        </authorList>
    </citation>
    <scope>NUCLEOTIDE SEQUENCE</scope>
    <source>
        <strain evidence="3">Rsan-2018</strain>
        <tissue evidence="3">Larvae</tissue>
    </source>
</reference>
<dbReference type="AlphaFoldDB" id="A0A9D4PD02"/>